<dbReference type="AlphaFoldDB" id="A0A212J1H2"/>
<proteinExistence type="predicted"/>
<dbReference type="EMBL" id="FLUN01000001">
    <property type="protein sequence ID" value="SBV93257.1"/>
    <property type="molecule type" value="Genomic_DNA"/>
</dbReference>
<reference evidence="2" key="1">
    <citation type="submission" date="2016-04" db="EMBL/GenBank/DDBJ databases">
        <authorList>
            <person name="Evans L.H."/>
            <person name="Alamgir A."/>
            <person name="Owens N."/>
            <person name="Weber N.D."/>
            <person name="Virtaneva K."/>
            <person name="Barbian K."/>
            <person name="Babar A."/>
            <person name="Rosenke K."/>
        </authorList>
    </citation>
    <scope>NUCLEOTIDE SEQUENCE</scope>
    <source>
        <strain evidence="2">86</strain>
    </source>
</reference>
<accession>A0A212J1H2</accession>
<evidence type="ECO:0000256" key="1">
    <source>
        <dbReference type="SAM" id="MobiDB-lite"/>
    </source>
</evidence>
<name>A0A212J1H2_9FIRM</name>
<feature type="region of interest" description="Disordered" evidence="1">
    <location>
        <begin position="1"/>
        <end position="50"/>
    </location>
</feature>
<gene>
    <name evidence="2" type="ORF">KL86CLO1_10356</name>
</gene>
<sequence>MAKDSQLDPKEVRKLKSKGGPTFAESSLDGESRNPKKQSGNRHNPGDDKK</sequence>
<protein>
    <submittedName>
        <fullName evidence="2">Uncharacterized protein</fullName>
    </submittedName>
</protein>
<evidence type="ECO:0000313" key="2">
    <source>
        <dbReference type="EMBL" id="SBV93257.1"/>
    </source>
</evidence>
<organism evidence="2">
    <name type="scientific">uncultured Eubacteriales bacterium</name>
    <dbReference type="NCBI Taxonomy" id="172733"/>
    <lineage>
        <taxon>Bacteria</taxon>
        <taxon>Bacillati</taxon>
        <taxon>Bacillota</taxon>
        <taxon>Clostridia</taxon>
        <taxon>Eubacteriales</taxon>
        <taxon>environmental samples</taxon>
    </lineage>
</organism>
<feature type="compositionally biased region" description="Basic and acidic residues" evidence="1">
    <location>
        <begin position="1"/>
        <end position="14"/>
    </location>
</feature>